<evidence type="ECO:0000256" key="1">
    <source>
        <dbReference type="SAM" id="MobiDB-lite"/>
    </source>
</evidence>
<feature type="region of interest" description="Disordered" evidence="1">
    <location>
        <begin position="97"/>
        <end position="121"/>
    </location>
</feature>
<name>A0A8C8W7Y5_PERMB</name>
<protein>
    <submittedName>
        <fullName evidence="2">Uncharacterized protein</fullName>
    </submittedName>
</protein>
<dbReference type="AlphaFoldDB" id="A0A8C8W7Y5"/>
<feature type="compositionally biased region" description="Polar residues" evidence="1">
    <location>
        <begin position="100"/>
        <end position="121"/>
    </location>
</feature>
<accession>A0A8C8W7Y5</accession>
<evidence type="ECO:0000313" key="2">
    <source>
        <dbReference type="Ensembl" id="ENSPEMP00000037056.1"/>
    </source>
</evidence>
<sequence>CTTFLLWSPKALITLPKASCGRKPQLMEMPSLARSPVAPVLLSRSEPAKSTKWNLAVSVSYSVPVGAAPSGSPVTVSFTCPPLTLPAMALFTPLARKGSQAESPKETTSVMHTSITQTSGC</sequence>
<keyword evidence="3" id="KW-1185">Reference proteome</keyword>
<evidence type="ECO:0000313" key="3">
    <source>
        <dbReference type="Proteomes" id="UP000694547"/>
    </source>
</evidence>
<reference evidence="2" key="2">
    <citation type="submission" date="2025-08" db="UniProtKB">
        <authorList>
            <consortium name="Ensembl"/>
        </authorList>
    </citation>
    <scope>IDENTIFICATION</scope>
</reference>
<dbReference type="Proteomes" id="UP000694547">
    <property type="component" value="Chromosome 11"/>
</dbReference>
<organism evidence="2 3">
    <name type="scientific">Peromyscus maniculatus bairdii</name>
    <name type="common">Prairie deer mouse</name>
    <dbReference type="NCBI Taxonomy" id="230844"/>
    <lineage>
        <taxon>Eukaryota</taxon>
        <taxon>Metazoa</taxon>
        <taxon>Chordata</taxon>
        <taxon>Craniata</taxon>
        <taxon>Vertebrata</taxon>
        <taxon>Euteleostomi</taxon>
        <taxon>Mammalia</taxon>
        <taxon>Eutheria</taxon>
        <taxon>Euarchontoglires</taxon>
        <taxon>Glires</taxon>
        <taxon>Rodentia</taxon>
        <taxon>Myomorpha</taxon>
        <taxon>Muroidea</taxon>
        <taxon>Cricetidae</taxon>
        <taxon>Neotominae</taxon>
        <taxon>Peromyscus</taxon>
    </lineage>
</organism>
<dbReference type="Ensembl" id="ENSPEMT00000039558.1">
    <property type="protein sequence ID" value="ENSPEMP00000037056.1"/>
    <property type="gene ID" value="ENSPEMG00000029892.1"/>
</dbReference>
<proteinExistence type="predicted"/>
<reference evidence="2 3" key="1">
    <citation type="submission" date="2018-10" db="EMBL/GenBank/DDBJ databases">
        <title>Improved assembly of the deer mouse Peromyscus maniculatus genome.</title>
        <authorList>
            <person name="Lassance J.-M."/>
            <person name="Hoekstra H.E."/>
        </authorList>
    </citation>
    <scope>NUCLEOTIDE SEQUENCE [LARGE SCALE GENOMIC DNA]</scope>
</reference>
<dbReference type="GeneTree" id="ENSGT00960000192328"/>
<reference evidence="2" key="3">
    <citation type="submission" date="2025-09" db="UniProtKB">
        <authorList>
            <consortium name="Ensembl"/>
        </authorList>
    </citation>
    <scope>IDENTIFICATION</scope>
</reference>